<evidence type="ECO:0000313" key="2">
    <source>
        <dbReference type="EMBL" id="KII63061.1"/>
    </source>
</evidence>
<evidence type="ECO:0000313" key="3">
    <source>
        <dbReference type="Proteomes" id="UP000031668"/>
    </source>
</evidence>
<evidence type="ECO:0000256" key="1">
    <source>
        <dbReference type="SAM" id="Phobius"/>
    </source>
</evidence>
<dbReference type="Proteomes" id="UP000031668">
    <property type="component" value="Unassembled WGS sequence"/>
</dbReference>
<keyword evidence="1" id="KW-0472">Membrane</keyword>
<organism evidence="2 3">
    <name type="scientific">Thelohanellus kitauei</name>
    <name type="common">Myxosporean</name>
    <dbReference type="NCBI Taxonomy" id="669202"/>
    <lineage>
        <taxon>Eukaryota</taxon>
        <taxon>Metazoa</taxon>
        <taxon>Cnidaria</taxon>
        <taxon>Myxozoa</taxon>
        <taxon>Myxosporea</taxon>
        <taxon>Bivalvulida</taxon>
        <taxon>Platysporina</taxon>
        <taxon>Myxobolidae</taxon>
        <taxon>Thelohanellus</taxon>
    </lineage>
</organism>
<name>A0A0C2MN51_THEKT</name>
<keyword evidence="3" id="KW-1185">Reference proteome</keyword>
<protein>
    <submittedName>
        <fullName evidence="2">Uncharacterized protein</fullName>
    </submittedName>
</protein>
<dbReference type="EMBL" id="JWZT01004786">
    <property type="protein sequence ID" value="KII63061.1"/>
    <property type="molecule type" value="Genomic_DNA"/>
</dbReference>
<dbReference type="AlphaFoldDB" id="A0A0C2MN51"/>
<reference evidence="2 3" key="1">
    <citation type="journal article" date="2014" name="Genome Biol. Evol.">
        <title>The genome of the myxosporean Thelohanellus kitauei shows adaptations to nutrient acquisition within its fish host.</title>
        <authorList>
            <person name="Yang Y."/>
            <person name="Xiong J."/>
            <person name="Zhou Z."/>
            <person name="Huo F."/>
            <person name="Miao W."/>
            <person name="Ran C."/>
            <person name="Liu Y."/>
            <person name="Zhang J."/>
            <person name="Feng J."/>
            <person name="Wang M."/>
            <person name="Wang M."/>
            <person name="Wang L."/>
            <person name="Yao B."/>
        </authorList>
    </citation>
    <scope>NUCLEOTIDE SEQUENCE [LARGE SCALE GENOMIC DNA]</scope>
    <source>
        <strain evidence="2">Wuqing</strain>
    </source>
</reference>
<gene>
    <name evidence="2" type="ORF">RF11_03600</name>
</gene>
<accession>A0A0C2MN51</accession>
<keyword evidence="1" id="KW-1133">Transmembrane helix</keyword>
<keyword evidence="1" id="KW-0812">Transmembrane</keyword>
<proteinExistence type="predicted"/>
<feature type="transmembrane region" description="Helical" evidence="1">
    <location>
        <begin position="46"/>
        <end position="66"/>
    </location>
</feature>
<sequence>MLSVAYGRALDLIDYLSNSLFNFARNYFGLRYEFFSNLMDINNHFMIGYLNFSFYSITFIYIYVLISSTLKFLFLTDRSDVYFNLLAYKLLFRQEREDAQVGLPDI</sequence>
<comment type="caution">
    <text evidence="2">The sequence shown here is derived from an EMBL/GenBank/DDBJ whole genome shotgun (WGS) entry which is preliminary data.</text>
</comment>